<feature type="compositionally biased region" description="Low complexity" evidence="11">
    <location>
        <begin position="351"/>
        <end position="361"/>
    </location>
</feature>
<dbReference type="Gene3D" id="1.50.40.10">
    <property type="entry name" value="Mitochondrial carrier domain"/>
    <property type="match status" value="2"/>
</dbReference>
<accession>A0A3M6VWG4</accession>
<feature type="repeat" description="Solcar" evidence="9">
    <location>
        <begin position="182"/>
        <end position="276"/>
    </location>
</feature>
<evidence type="ECO:0000313" key="17">
    <source>
        <dbReference type="Proteomes" id="UP000281245"/>
    </source>
</evidence>
<evidence type="ECO:0000256" key="6">
    <source>
        <dbReference type="ARBA" id="ARBA00022792"/>
    </source>
</evidence>
<reference evidence="15 16" key="1">
    <citation type="journal article" date="2018" name="BMC Genomics">
        <title>Genomic evidence for intraspecific hybridization in a clonal and extremely halotolerant yeast.</title>
        <authorList>
            <person name="Gostincar C."/>
            <person name="Stajich J.E."/>
            <person name="Zupancic J."/>
            <person name="Zalar P."/>
            <person name="Gunde-Cimerman N."/>
        </authorList>
    </citation>
    <scope>NUCLEOTIDE SEQUENCE [LARGE SCALE GENOMIC DNA]</scope>
    <source>
        <strain evidence="14 16">EXF-6651</strain>
        <strain evidence="12 17">EXF-6656</strain>
        <strain evidence="13 15">EXF-6669</strain>
    </source>
</reference>
<feature type="region of interest" description="Disordered" evidence="11">
    <location>
        <begin position="327"/>
        <end position="409"/>
    </location>
</feature>
<protein>
    <recommendedName>
        <fullName evidence="18">Mitochondrial carrier protein</fullName>
    </recommendedName>
</protein>
<dbReference type="EMBL" id="QWIL01001136">
    <property type="protein sequence ID" value="RMY07241.1"/>
    <property type="molecule type" value="Genomic_DNA"/>
</dbReference>
<evidence type="ECO:0000313" key="15">
    <source>
        <dbReference type="Proteomes" id="UP000271337"/>
    </source>
</evidence>
<evidence type="ECO:0000256" key="3">
    <source>
        <dbReference type="ARBA" id="ARBA00022448"/>
    </source>
</evidence>
<evidence type="ECO:0000256" key="4">
    <source>
        <dbReference type="ARBA" id="ARBA00022692"/>
    </source>
</evidence>
<keyword evidence="5" id="KW-0677">Repeat</keyword>
<keyword evidence="8 9" id="KW-0472">Membrane</keyword>
<dbReference type="PROSITE" id="PS50920">
    <property type="entry name" value="SOLCAR"/>
    <property type="match status" value="3"/>
</dbReference>
<gene>
    <name evidence="14" type="ORF">D0866_11237</name>
    <name evidence="13" type="ORF">D0867_09414</name>
    <name evidence="12" type="ORF">D0869_16442</name>
</gene>
<keyword evidence="4 9" id="KW-0812">Transmembrane</keyword>
<feature type="compositionally biased region" description="Low complexity" evidence="11">
    <location>
        <begin position="58"/>
        <end position="73"/>
    </location>
</feature>
<feature type="repeat" description="Solcar" evidence="9">
    <location>
        <begin position="86"/>
        <end position="174"/>
    </location>
</feature>
<dbReference type="GO" id="GO:0016020">
    <property type="term" value="C:membrane"/>
    <property type="evidence" value="ECO:0007669"/>
    <property type="project" value="UniProtKB-SubCell"/>
</dbReference>
<keyword evidence="6" id="KW-0496">Mitochondrion</keyword>
<dbReference type="Proteomes" id="UP000276864">
    <property type="component" value="Unassembled WGS sequence"/>
</dbReference>
<evidence type="ECO:0000256" key="9">
    <source>
        <dbReference type="PROSITE-ProRule" id="PRU00282"/>
    </source>
</evidence>
<feature type="compositionally biased region" description="Low complexity" evidence="11">
    <location>
        <begin position="375"/>
        <end position="387"/>
    </location>
</feature>
<evidence type="ECO:0000256" key="11">
    <source>
        <dbReference type="SAM" id="MobiDB-lite"/>
    </source>
</evidence>
<feature type="region of interest" description="Disordered" evidence="11">
    <location>
        <begin position="14"/>
        <end position="85"/>
    </location>
</feature>
<evidence type="ECO:0000313" key="16">
    <source>
        <dbReference type="Proteomes" id="UP000276864"/>
    </source>
</evidence>
<evidence type="ECO:0000256" key="5">
    <source>
        <dbReference type="ARBA" id="ARBA00022737"/>
    </source>
</evidence>
<evidence type="ECO:0000256" key="7">
    <source>
        <dbReference type="ARBA" id="ARBA00022989"/>
    </source>
</evidence>
<evidence type="ECO:0000256" key="1">
    <source>
        <dbReference type="ARBA" id="ARBA00004141"/>
    </source>
</evidence>
<proteinExistence type="inferred from homology"/>
<sequence>MVLARVADYFFPSASSSHPPLSHNDDGREAPPVASHPSASTFSNQMRRTEEEFRPDMSSSSSNILSSTTSPSTQNVTEDEYEESRPPYLHAMLAGGLGGTIGDMLMHSLDTVKTRQQGDPHLPPKYTSMGTSYWTIMRQEGVGRGLYGGWLPAFIGSFGGTLIFFGCYEGSKRYLIDTAGVAPSVAYFSSGFVADLAASPLYVPTEVLKTRLQLQGRWNNPYFTSGYNYRSTYHALRTIVRTEGLREMFSGYKATLFRDLPFSALQFAFYEQEQKWAKEWAGPGKDIGLAAEILTGATAGGMAGVITCPMDVVKTRVQTELDPEVAAKAREERARKKAAAAGSAGGGGSGSNSAKSQPSSSADPHASLHRPTNPFPAAAGPHQPGHPRQQKLPISTSSPSTTLKQHGQVPLDTESVIKALRIIYRTEGLAGWFRGVGPRGVWTSIQSGTMLLVYQKLVKWFEVHPLIGDGEEGVRGYV</sequence>
<dbReference type="Pfam" id="PF00153">
    <property type="entry name" value="Mito_carr"/>
    <property type="match status" value="4"/>
</dbReference>
<dbReference type="Proteomes" id="UP000271337">
    <property type="component" value="Unassembled WGS sequence"/>
</dbReference>
<comment type="caution">
    <text evidence="12">The sequence shown here is derived from an EMBL/GenBank/DDBJ whole genome shotgun (WGS) entry which is preliminary data.</text>
</comment>
<dbReference type="OrthoDB" id="415315at2759"/>
<dbReference type="VEuPathDB" id="FungiDB:BTJ68_07760"/>
<dbReference type="InterPro" id="IPR018108">
    <property type="entry name" value="MCP_transmembrane"/>
</dbReference>
<dbReference type="Proteomes" id="UP000281245">
    <property type="component" value="Unassembled WGS sequence"/>
</dbReference>
<evidence type="ECO:0000313" key="14">
    <source>
        <dbReference type="EMBL" id="RMY24986.1"/>
    </source>
</evidence>
<keyword evidence="6" id="KW-0999">Mitochondrion inner membrane</keyword>
<evidence type="ECO:0000313" key="12">
    <source>
        <dbReference type="EMBL" id="RMX70641.1"/>
    </source>
</evidence>
<keyword evidence="7" id="KW-1133">Transmembrane helix</keyword>
<dbReference type="FunFam" id="1.50.40.10:FF:000095">
    <property type="entry name" value="Mitochondrial carrier protein"/>
    <property type="match status" value="1"/>
</dbReference>
<name>A0A3M6VWG4_HORWE</name>
<evidence type="ECO:0000256" key="10">
    <source>
        <dbReference type="RuleBase" id="RU000488"/>
    </source>
</evidence>
<dbReference type="PANTHER" id="PTHR45667">
    <property type="entry name" value="S-ADENOSYLMETHIONINE MITOCHONDRIAL CARRIER PROTEIN"/>
    <property type="match status" value="1"/>
</dbReference>
<dbReference type="InterPro" id="IPR023395">
    <property type="entry name" value="MCP_dom_sf"/>
</dbReference>
<dbReference type="AlphaFoldDB" id="A0A3M6VWG4"/>
<feature type="repeat" description="Solcar" evidence="9">
    <location>
        <begin position="287"/>
        <end position="460"/>
    </location>
</feature>
<organism evidence="12 17">
    <name type="scientific">Hortaea werneckii</name>
    <name type="common">Black yeast</name>
    <name type="synonym">Cladosporium werneckii</name>
    <dbReference type="NCBI Taxonomy" id="91943"/>
    <lineage>
        <taxon>Eukaryota</taxon>
        <taxon>Fungi</taxon>
        <taxon>Dikarya</taxon>
        <taxon>Ascomycota</taxon>
        <taxon>Pezizomycotina</taxon>
        <taxon>Dothideomycetes</taxon>
        <taxon>Dothideomycetidae</taxon>
        <taxon>Mycosphaerellales</taxon>
        <taxon>Teratosphaeriaceae</taxon>
        <taxon>Hortaea</taxon>
    </lineage>
</organism>
<evidence type="ECO:0008006" key="18">
    <source>
        <dbReference type="Google" id="ProtNLM"/>
    </source>
</evidence>
<feature type="compositionally biased region" description="Polar residues" evidence="11">
    <location>
        <begin position="37"/>
        <end position="46"/>
    </location>
</feature>
<evidence type="ECO:0000313" key="13">
    <source>
        <dbReference type="EMBL" id="RMY07241.1"/>
    </source>
</evidence>
<dbReference type="EMBL" id="QWIM01001504">
    <property type="protein sequence ID" value="RMY24986.1"/>
    <property type="molecule type" value="Genomic_DNA"/>
</dbReference>
<dbReference type="SUPFAM" id="SSF103506">
    <property type="entry name" value="Mitochondrial carrier"/>
    <property type="match status" value="2"/>
</dbReference>
<comment type="subcellular location">
    <subcellularLocation>
        <location evidence="1">Membrane</location>
        <topology evidence="1">Multi-pass membrane protein</topology>
    </subcellularLocation>
</comment>
<comment type="similarity">
    <text evidence="2 10">Belongs to the mitochondrial carrier (TC 2.A.29) family.</text>
</comment>
<evidence type="ECO:0000256" key="8">
    <source>
        <dbReference type="ARBA" id="ARBA00023136"/>
    </source>
</evidence>
<dbReference type="EMBL" id="QWIJ01003674">
    <property type="protein sequence ID" value="RMX70641.1"/>
    <property type="molecule type" value="Genomic_DNA"/>
</dbReference>
<keyword evidence="3 10" id="KW-0813">Transport</keyword>
<evidence type="ECO:0000256" key="2">
    <source>
        <dbReference type="ARBA" id="ARBA00006375"/>
    </source>
</evidence>